<dbReference type="GO" id="GO:0005737">
    <property type="term" value="C:cytoplasm"/>
    <property type="evidence" value="ECO:0007669"/>
    <property type="project" value="UniProtKB-SubCell"/>
</dbReference>
<dbReference type="Proteomes" id="UP000034032">
    <property type="component" value="Unassembled WGS sequence"/>
</dbReference>
<comment type="cofactor">
    <cofactor evidence="6">
        <name>a divalent metal cation</name>
        <dbReference type="ChEBI" id="CHEBI:60240"/>
    </cofactor>
</comment>
<keyword evidence="3 6" id="KW-0521">NADP</keyword>
<dbReference type="InterPro" id="IPR017438">
    <property type="entry name" value="ATP-NAD_kinase_N"/>
</dbReference>
<dbReference type="PANTHER" id="PTHR20275">
    <property type="entry name" value="NAD KINASE"/>
    <property type="match status" value="1"/>
</dbReference>
<dbReference type="PANTHER" id="PTHR20275:SF0">
    <property type="entry name" value="NAD KINASE"/>
    <property type="match status" value="1"/>
</dbReference>
<comment type="function">
    <text evidence="6">Involved in the regulation of the intracellular balance of NAD and NADP, and is a key enzyme in the biosynthesis of NADP. Catalyzes specifically the phosphorylation on 2'-hydroxyl of the adenosine moiety of NAD to yield NADP.</text>
</comment>
<feature type="binding site" evidence="6">
    <location>
        <begin position="17"/>
        <end position="18"/>
    </location>
    <ligand>
        <name>NAD(+)</name>
        <dbReference type="ChEBI" id="CHEBI:57540"/>
    </ligand>
</feature>
<evidence type="ECO:0000313" key="7">
    <source>
        <dbReference type="EMBL" id="KKT81905.1"/>
    </source>
</evidence>
<comment type="caution">
    <text evidence="6">Lacks conserved residue(s) required for the propagation of feature annotation.</text>
</comment>
<keyword evidence="6" id="KW-0067">ATP-binding</keyword>
<comment type="similarity">
    <text evidence="6">Belongs to the NAD kinase family.</text>
</comment>
<dbReference type="EC" id="2.7.1.23" evidence="6"/>
<comment type="catalytic activity">
    <reaction evidence="5 6">
        <text>NAD(+) + ATP = ADP + NADP(+) + H(+)</text>
        <dbReference type="Rhea" id="RHEA:18629"/>
        <dbReference type="ChEBI" id="CHEBI:15378"/>
        <dbReference type="ChEBI" id="CHEBI:30616"/>
        <dbReference type="ChEBI" id="CHEBI:57540"/>
        <dbReference type="ChEBI" id="CHEBI:58349"/>
        <dbReference type="ChEBI" id="CHEBI:456216"/>
        <dbReference type="EC" id="2.7.1.23"/>
    </reaction>
</comment>
<comment type="subcellular location">
    <subcellularLocation>
        <location evidence="6">Cytoplasm</location>
    </subcellularLocation>
</comment>
<evidence type="ECO:0000256" key="2">
    <source>
        <dbReference type="ARBA" id="ARBA00022777"/>
    </source>
</evidence>
<feature type="binding site" evidence="6">
    <location>
        <position position="155"/>
    </location>
    <ligand>
        <name>NAD(+)</name>
        <dbReference type="ChEBI" id="CHEBI:57540"/>
    </ligand>
</feature>
<feature type="active site" description="Proton acceptor" evidence="6">
    <location>
        <position position="17"/>
    </location>
</feature>
<proteinExistence type="inferred from homology"/>
<evidence type="ECO:0000256" key="4">
    <source>
        <dbReference type="ARBA" id="ARBA00023027"/>
    </source>
</evidence>
<dbReference type="HAMAP" id="MF_00361">
    <property type="entry name" value="NAD_kinase"/>
    <property type="match status" value="1"/>
</dbReference>
<dbReference type="InterPro" id="IPR016064">
    <property type="entry name" value="NAD/diacylglycerol_kinase_sf"/>
</dbReference>
<name>A0A0G1KEB4_9BACT</name>
<dbReference type="Gene3D" id="2.60.200.30">
    <property type="entry name" value="Probable inorganic polyphosphate/atp-NAD kinase, domain 2"/>
    <property type="match status" value="1"/>
</dbReference>
<keyword evidence="6" id="KW-0547">Nucleotide-binding</keyword>
<gene>
    <name evidence="6" type="primary">nadK</name>
    <name evidence="7" type="ORF">UW79_C0013G0032</name>
</gene>
<dbReference type="GO" id="GO:0051287">
    <property type="term" value="F:NAD binding"/>
    <property type="evidence" value="ECO:0007669"/>
    <property type="project" value="UniProtKB-ARBA"/>
</dbReference>
<evidence type="ECO:0000313" key="8">
    <source>
        <dbReference type="Proteomes" id="UP000034032"/>
    </source>
</evidence>
<evidence type="ECO:0000256" key="6">
    <source>
        <dbReference type="HAMAP-Rule" id="MF_00361"/>
    </source>
</evidence>
<comment type="caution">
    <text evidence="7">The sequence shown here is derived from an EMBL/GenBank/DDBJ whole genome shotgun (WGS) entry which is preliminary data.</text>
</comment>
<dbReference type="GO" id="GO:0006741">
    <property type="term" value="P:NADP+ biosynthetic process"/>
    <property type="evidence" value="ECO:0007669"/>
    <property type="project" value="UniProtKB-UniRule"/>
</dbReference>
<feature type="binding site" evidence="6">
    <location>
        <begin position="92"/>
        <end position="93"/>
    </location>
    <ligand>
        <name>NAD(+)</name>
        <dbReference type="ChEBI" id="CHEBI:57540"/>
    </ligand>
</feature>
<accession>A0A0G1KEB4</accession>
<reference evidence="7 8" key="1">
    <citation type="journal article" date="2015" name="Nature">
        <title>rRNA introns, odd ribosomes, and small enigmatic genomes across a large radiation of phyla.</title>
        <authorList>
            <person name="Brown C.T."/>
            <person name="Hug L.A."/>
            <person name="Thomas B.C."/>
            <person name="Sharon I."/>
            <person name="Castelle C.J."/>
            <person name="Singh A."/>
            <person name="Wilkins M.J."/>
            <person name="Williams K.H."/>
            <person name="Banfield J.F."/>
        </authorList>
    </citation>
    <scope>NUCLEOTIDE SEQUENCE [LARGE SCALE GENOMIC DNA]</scope>
</reference>
<dbReference type="InterPro" id="IPR002504">
    <property type="entry name" value="NADK"/>
</dbReference>
<feature type="binding site" evidence="6">
    <location>
        <position position="118"/>
    </location>
    <ligand>
        <name>NAD(+)</name>
        <dbReference type="ChEBI" id="CHEBI:57540"/>
    </ligand>
</feature>
<dbReference type="AlphaFoldDB" id="A0A0G1KEB4"/>
<dbReference type="Pfam" id="PF20143">
    <property type="entry name" value="NAD_kinase_C"/>
    <property type="match status" value="1"/>
</dbReference>
<evidence type="ECO:0000256" key="5">
    <source>
        <dbReference type="ARBA" id="ARBA00047925"/>
    </source>
</evidence>
<keyword evidence="4 6" id="KW-0520">NAD</keyword>
<feature type="binding site" evidence="6">
    <location>
        <begin position="131"/>
        <end position="136"/>
    </location>
    <ligand>
        <name>NAD(+)</name>
        <dbReference type="ChEBI" id="CHEBI:57540"/>
    </ligand>
</feature>
<dbReference type="SUPFAM" id="SSF111331">
    <property type="entry name" value="NAD kinase/diacylglycerol kinase-like"/>
    <property type="match status" value="1"/>
</dbReference>
<dbReference type="Pfam" id="PF01513">
    <property type="entry name" value="NAD_kinase"/>
    <property type="match status" value="1"/>
</dbReference>
<keyword evidence="2 6" id="KW-0418">Kinase</keyword>
<dbReference type="Gene3D" id="3.40.50.10330">
    <property type="entry name" value="Probable inorganic polyphosphate/atp-NAD kinase, domain 1"/>
    <property type="match status" value="1"/>
</dbReference>
<dbReference type="GO" id="GO:0003951">
    <property type="term" value="F:NAD+ kinase activity"/>
    <property type="evidence" value="ECO:0007669"/>
    <property type="project" value="UniProtKB-UniRule"/>
</dbReference>
<dbReference type="EMBL" id="LCJR01000013">
    <property type="protein sequence ID" value="KKT81905.1"/>
    <property type="molecule type" value="Genomic_DNA"/>
</dbReference>
<evidence type="ECO:0000256" key="1">
    <source>
        <dbReference type="ARBA" id="ARBA00022679"/>
    </source>
</evidence>
<evidence type="ECO:0000256" key="3">
    <source>
        <dbReference type="ARBA" id="ARBA00022857"/>
    </source>
</evidence>
<protein>
    <recommendedName>
        <fullName evidence="6">NAD kinase</fullName>
        <ecNumber evidence="6">2.7.1.23</ecNumber>
    </recommendedName>
    <alternativeName>
        <fullName evidence="6">ATP-dependent NAD kinase</fullName>
    </alternativeName>
</protein>
<dbReference type="GO" id="GO:0005524">
    <property type="term" value="F:ATP binding"/>
    <property type="evidence" value="ECO:0007669"/>
    <property type="project" value="UniProtKB-KW"/>
</dbReference>
<dbReference type="InterPro" id="IPR017437">
    <property type="entry name" value="ATP-NAD_kinase_PpnK-typ_C"/>
</dbReference>
<keyword evidence="6" id="KW-0963">Cytoplasm</keyword>
<organism evidence="7 8">
    <name type="scientific">Candidatus Yanofskybacteria bacterium GW2011_GWA2_44_9</name>
    <dbReference type="NCBI Taxonomy" id="1619025"/>
    <lineage>
        <taxon>Bacteria</taxon>
        <taxon>Candidatus Yanofskyibacteriota</taxon>
    </lineage>
</organism>
<dbReference type="GO" id="GO:0019674">
    <property type="term" value="P:NAD+ metabolic process"/>
    <property type="evidence" value="ECO:0007669"/>
    <property type="project" value="InterPro"/>
</dbReference>
<keyword evidence="1 6" id="KW-0808">Transferase</keyword>
<dbReference type="GO" id="GO:0046872">
    <property type="term" value="F:metal ion binding"/>
    <property type="evidence" value="ECO:0007669"/>
    <property type="project" value="UniProtKB-UniRule"/>
</dbReference>
<dbReference type="PATRIC" id="fig|1619025.3.peg.543"/>
<sequence length="244" mass="26983">MKLADKDPAVVLILGGDGSILEAVAKYGGKGSMIFGLNMGKIGFLASVREEERFIDSLRAVLEGKFNTIERMMLRTAVKRSGKTVFHSEALNEVVVKNPLGMVELRADVGDHPVQHVRGTGIMISTATGSTAYNLSAHGPIVMPDIKCMIITELLDHDIPTPSVVVKYTNELSINVINFKNRGLLSISKTKKAFDVLLVTDGETIFPLKKNDIIIVKSSPKLIKFVQLEDNYFFRSLKEKFRFN</sequence>